<dbReference type="EMBL" id="LWQT01000010">
    <property type="protein sequence ID" value="OAN56037.1"/>
    <property type="molecule type" value="Genomic_DNA"/>
</dbReference>
<dbReference type="OrthoDB" id="9801834at2"/>
<evidence type="ECO:0000256" key="2">
    <source>
        <dbReference type="ARBA" id="ARBA00008954"/>
    </source>
</evidence>
<dbReference type="Gene3D" id="3.40.640.10">
    <property type="entry name" value="Type I PLP-dependent aspartate aminotransferase-like (Major domain)"/>
    <property type="match status" value="1"/>
</dbReference>
<dbReference type="SUPFAM" id="SSF53383">
    <property type="entry name" value="PLP-dependent transferases"/>
    <property type="match status" value="1"/>
</dbReference>
<dbReference type="Gene3D" id="3.90.1150.10">
    <property type="entry name" value="Aspartate Aminotransferase, domain 1"/>
    <property type="match status" value="1"/>
</dbReference>
<dbReference type="Proteomes" id="UP000078428">
    <property type="component" value="Unassembled WGS sequence"/>
</dbReference>
<protein>
    <submittedName>
        <fullName evidence="7">Aminotransferase</fullName>
    </submittedName>
</protein>
<proteinExistence type="inferred from homology"/>
<evidence type="ECO:0000256" key="4">
    <source>
        <dbReference type="ARBA" id="ARBA00022679"/>
    </source>
</evidence>
<dbReference type="GO" id="GO:0009448">
    <property type="term" value="P:gamma-aminobutyric acid metabolic process"/>
    <property type="evidence" value="ECO:0007669"/>
    <property type="project" value="TreeGrafter"/>
</dbReference>
<dbReference type="InterPro" id="IPR015424">
    <property type="entry name" value="PyrdxlP-dep_Trfase"/>
</dbReference>
<dbReference type="PROSITE" id="PS00600">
    <property type="entry name" value="AA_TRANSFER_CLASS_3"/>
    <property type="match status" value="1"/>
</dbReference>
<keyword evidence="5 6" id="KW-0663">Pyridoxal phosphate</keyword>
<evidence type="ECO:0000256" key="6">
    <source>
        <dbReference type="RuleBase" id="RU003560"/>
    </source>
</evidence>
<dbReference type="GO" id="GO:0030170">
    <property type="term" value="F:pyridoxal phosphate binding"/>
    <property type="evidence" value="ECO:0007669"/>
    <property type="project" value="InterPro"/>
</dbReference>
<dbReference type="InterPro" id="IPR015421">
    <property type="entry name" value="PyrdxlP-dep_Trfase_major"/>
</dbReference>
<dbReference type="PANTHER" id="PTHR42684">
    <property type="entry name" value="ADENOSYLMETHIONINE-8-AMINO-7-OXONONANOATE AMINOTRANSFERASE"/>
    <property type="match status" value="1"/>
</dbReference>
<dbReference type="InterPro" id="IPR005814">
    <property type="entry name" value="Aminotrans_3"/>
</dbReference>
<dbReference type="AlphaFoldDB" id="A0A178MXV3"/>
<comment type="similarity">
    <text evidence="2 6">Belongs to the class-III pyridoxal-phosphate-dependent aminotransferase family.</text>
</comment>
<dbReference type="CDD" id="cd00610">
    <property type="entry name" value="OAT_like"/>
    <property type="match status" value="1"/>
</dbReference>
<dbReference type="FunFam" id="3.40.640.10:FF:000014">
    <property type="entry name" value="Adenosylmethionine-8-amino-7-oxononanoate aminotransferase, probable"/>
    <property type="match status" value="1"/>
</dbReference>
<dbReference type="STRING" id="1285242.A6A04_10825"/>
<dbReference type="Pfam" id="PF00202">
    <property type="entry name" value="Aminotran_3"/>
    <property type="match status" value="1"/>
</dbReference>
<keyword evidence="3 7" id="KW-0032">Aminotransferase</keyword>
<dbReference type="GO" id="GO:0009102">
    <property type="term" value="P:biotin biosynthetic process"/>
    <property type="evidence" value="ECO:0007669"/>
    <property type="project" value="TreeGrafter"/>
</dbReference>
<organism evidence="7 8">
    <name type="scientific">Paramagnetospirillum marisnigri</name>
    <dbReference type="NCBI Taxonomy" id="1285242"/>
    <lineage>
        <taxon>Bacteria</taxon>
        <taxon>Pseudomonadati</taxon>
        <taxon>Pseudomonadota</taxon>
        <taxon>Alphaproteobacteria</taxon>
        <taxon>Rhodospirillales</taxon>
        <taxon>Magnetospirillaceae</taxon>
        <taxon>Paramagnetospirillum</taxon>
    </lineage>
</organism>
<sequence>MDSRARNRTTAERDVDSVLHPYTNLIRHQEVGPLVITHGKGVKVFDEAGRDYFEGLAGLWCTSLGWGEERLVEAAAAQMRKLPFYHLFSHKTHDPAVELCERLLAMAPVPMSKVFLAGSGSEANDTALKLIRYRAHALGQPNKIKVIARDKAYHGVTVATAALTGLPNNHRSFGLPVDEVIRAACPHHYRFARPDESEEAYSSRLATELEAQILKEGPDTVAAFFAEPVMGAGGVIVPPAGYFPKIQAVLDKYDVLLVADEVICGFGRTGKMFGTETFGIRPDMMTLAKGLSSGYAPISALMVNQRVYGPVAEESGRIGVFGHGYTYGGHPVSAAVAVETLKIYAERDILAQVNAVAPVLQDGLAAFRGHPLVGETRGVGLIGAVELVADKASKAPFDAALGIGARVVAKAQAHGVILRAMGDTVAFAPPLIISAEEIRDLLRRFGQALDEAHGEITRA</sequence>
<dbReference type="PANTHER" id="PTHR42684:SF3">
    <property type="entry name" value="ADENOSYLMETHIONINE-8-AMINO-7-OXONONANOATE AMINOTRANSFERASE"/>
    <property type="match status" value="1"/>
</dbReference>
<evidence type="ECO:0000256" key="5">
    <source>
        <dbReference type="ARBA" id="ARBA00022898"/>
    </source>
</evidence>
<dbReference type="RefSeq" id="WP_068489329.1">
    <property type="nucleotide sequence ID" value="NZ_LWQT01000010.1"/>
</dbReference>
<reference evidence="7 8" key="1">
    <citation type="submission" date="2016-04" db="EMBL/GenBank/DDBJ databases">
        <title>Draft genome sequence of freshwater magnetotactic bacteria Magnetospirillum marisnigri SP-1 and Magnetospirillum moscoviense BB-1.</title>
        <authorList>
            <person name="Koziaeva V."/>
            <person name="Dziuba M.V."/>
            <person name="Ivanov T.M."/>
            <person name="Kuznetsov B."/>
            <person name="Grouzdev D.S."/>
        </authorList>
    </citation>
    <scope>NUCLEOTIDE SEQUENCE [LARGE SCALE GENOMIC DNA]</scope>
    <source>
        <strain evidence="7 8">SP-1</strain>
    </source>
</reference>
<keyword evidence="4 7" id="KW-0808">Transferase</keyword>
<name>A0A178MXV3_9PROT</name>
<evidence type="ECO:0000256" key="1">
    <source>
        <dbReference type="ARBA" id="ARBA00001933"/>
    </source>
</evidence>
<evidence type="ECO:0000313" key="7">
    <source>
        <dbReference type="EMBL" id="OAN56037.1"/>
    </source>
</evidence>
<dbReference type="NCBIfam" id="NF004767">
    <property type="entry name" value="PRK06105.1"/>
    <property type="match status" value="1"/>
</dbReference>
<gene>
    <name evidence="7" type="ORF">A6A04_10825</name>
</gene>
<dbReference type="GO" id="GO:0004015">
    <property type="term" value="F:adenosylmethionine-8-amino-7-oxononanoate transaminase activity"/>
    <property type="evidence" value="ECO:0007669"/>
    <property type="project" value="TreeGrafter"/>
</dbReference>
<comment type="cofactor">
    <cofactor evidence="1">
        <name>pyridoxal 5'-phosphate</name>
        <dbReference type="ChEBI" id="CHEBI:597326"/>
    </cofactor>
</comment>
<dbReference type="InterPro" id="IPR015422">
    <property type="entry name" value="PyrdxlP-dep_Trfase_small"/>
</dbReference>
<evidence type="ECO:0000313" key="8">
    <source>
        <dbReference type="Proteomes" id="UP000078428"/>
    </source>
</evidence>
<dbReference type="NCBIfam" id="NF005682">
    <property type="entry name" value="PRK07480.1"/>
    <property type="match status" value="1"/>
</dbReference>
<evidence type="ECO:0000256" key="3">
    <source>
        <dbReference type="ARBA" id="ARBA00022576"/>
    </source>
</evidence>
<accession>A0A178MXV3</accession>
<comment type="caution">
    <text evidence="7">The sequence shown here is derived from an EMBL/GenBank/DDBJ whole genome shotgun (WGS) entry which is preliminary data.</text>
</comment>
<keyword evidence="8" id="KW-1185">Reference proteome</keyword>
<dbReference type="InterPro" id="IPR049704">
    <property type="entry name" value="Aminotrans_3_PPA_site"/>
</dbReference>